<feature type="chain" id="PRO_5014642527" evidence="9">
    <location>
        <begin position="26"/>
        <end position="664"/>
    </location>
</feature>
<dbReference type="InterPro" id="IPR012910">
    <property type="entry name" value="Plug_dom"/>
</dbReference>
<organism evidence="11 12">
    <name type="scientific">Spirosoma pollinicola</name>
    <dbReference type="NCBI Taxonomy" id="2057025"/>
    <lineage>
        <taxon>Bacteria</taxon>
        <taxon>Pseudomonadati</taxon>
        <taxon>Bacteroidota</taxon>
        <taxon>Cytophagia</taxon>
        <taxon>Cytophagales</taxon>
        <taxon>Cytophagaceae</taxon>
        <taxon>Spirosoma</taxon>
    </lineage>
</organism>
<keyword evidence="4 8" id="KW-0812">Transmembrane</keyword>
<dbReference type="Proteomes" id="UP000232883">
    <property type="component" value="Chromosome"/>
</dbReference>
<dbReference type="AlphaFoldDB" id="A0A2K8Z2J5"/>
<evidence type="ECO:0000256" key="6">
    <source>
        <dbReference type="ARBA" id="ARBA00023136"/>
    </source>
</evidence>
<proteinExistence type="inferred from homology"/>
<reference evidence="11 12" key="1">
    <citation type="submission" date="2017-11" db="EMBL/GenBank/DDBJ databases">
        <title>Taxonomic description and genome sequences of Spirosoma HA7 sp. nov., isolated from pollen microhabitat of Corylus avellana.</title>
        <authorList>
            <person name="Ambika Manirajan B."/>
            <person name="Suarez C."/>
            <person name="Ratering S."/>
            <person name="Geissler-Plaum R."/>
            <person name="Cardinale M."/>
            <person name="Sylvia S."/>
        </authorList>
    </citation>
    <scope>NUCLEOTIDE SEQUENCE [LARGE SCALE GENOMIC DNA]</scope>
    <source>
        <strain evidence="11 12">HA7</strain>
    </source>
</reference>
<feature type="signal peptide" evidence="9">
    <location>
        <begin position="1"/>
        <end position="25"/>
    </location>
</feature>
<dbReference type="OrthoDB" id="9758472at2"/>
<dbReference type="KEGG" id="spir:CWM47_20925"/>
<evidence type="ECO:0000259" key="10">
    <source>
        <dbReference type="Pfam" id="PF07715"/>
    </source>
</evidence>
<keyword evidence="6 8" id="KW-0472">Membrane</keyword>
<comment type="similarity">
    <text evidence="8">Belongs to the TonB-dependent receptor family.</text>
</comment>
<dbReference type="Gene3D" id="2.170.130.10">
    <property type="entry name" value="TonB-dependent receptor, plug domain"/>
    <property type="match status" value="1"/>
</dbReference>
<sequence length="664" mass="74389">MQHRVYVSFLSLLVSVTAFSPSVFAQLATGTDSSRTFRLGEVTVLGRRSLDSTNTALSQQIEAFNRLDVGRALNLLPGVTLSNVGARNESMVYVRGFDLRQVPVFIDGIPVYVPYDGYVDLGRFTTFDLAEVNVSKGFSSVTYGPNTLGGAINLVSRRPQKKLEFDGRAGFLSGQGHRLNLNLGSNLGKFYVQGSASQLKQQTFPLSEDFVPQTQEDGGNRENSYRNDRKYSLKVGFTPNAMDEYTLSYINQQGTKGTPPYVGADSRQVARFWQWPYWNKESWYFISRTALTASSYLKVRLFYDKFKNLLSAFDNNTYTTQQRGSSFNSYYNDDTQGGSLEYGNRLATSHNLKASFHYKQDRHRENNAGEPVRTFIDQTLSAGVEEVWAAGKRVSLVPGISYNRRQSLRAQNYESSTKTISAFPGNNSDALNAQVGLFYNPSQQRQLSLTVARKTRFATVKDRYSYRMGAAIPNPDLKAESALHLEAAYADQLSPLVSLQASAYYSRLRDAIQQVNNVQPGIYQFQNTGQAEFYGGDVSLKIPVSTMFQAGVQYSYIHRQNLSNPDLKFVDVPDHKLFVYAQAQLLRRVVLLGNVEYDSDRYSTSYGTQAASFMVVNAKASVRLHRYVSLEGGVNNLFDRNYALAEGFPEPGRNFFVNLAISNL</sequence>
<keyword evidence="3 8" id="KW-1134">Transmembrane beta strand</keyword>
<evidence type="ECO:0000256" key="4">
    <source>
        <dbReference type="ARBA" id="ARBA00022692"/>
    </source>
</evidence>
<comment type="subcellular location">
    <subcellularLocation>
        <location evidence="1 8">Cell outer membrane</location>
        <topology evidence="1 8">Multi-pass membrane protein</topology>
    </subcellularLocation>
</comment>
<evidence type="ECO:0000313" key="12">
    <source>
        <dbReference type="Proteomes" id="UP000232883"/>
    </source>
</evidence>
<dbReference type="Pfam" id="PF07715">
    <property type="entry name" value="Plug"/>
    <property type="match status" value="1"/>
</dbReference>
<dbReference type="GO" id="GO:0009279">
    <property type="term" value="C:cell outer membrane"/>
    <property type="evidence" value="ECO:0007669"/>
    <property type="project" value="UniProtKB-SubCell"/>
</dbReference>
<evidence type="ECO:0000256" key="5">
    <source>
        <dbReference type="ARBA" id="ARBA00022729"/>
    </source>
</evidence>
<keyword evidence="11" id="KW-0675">Receptor</keyword>
<dbReference type="PANTHER" id="PTHR30069">
    <property type="entry name" value="TONB-DEPENDENT OUTER MEMBRANE RECEPTOR"/>
    <property type="match status" value="1"/>
</dbReference>
<dbReference type="InterPro" id="IPR036942">
    <property type="entry name" value="Beta-barrel_TonB_sf"/>
</dbReference>
<name>A0A2K8Z2J5_9BACT</name>
<dbReference type="EMBL" id="CP025096">
    <property type="protein sequence ID" value="AUD04075.1"/>
    <property type="molecule type" value="Genomic_DNA"/>
</dbReference>
<dbReference type="InterPro" id="IPR037066">
    <property type="entry name" value="Plug_dom_sf"/>
</dbReference>
<dbReference type="InterPro" id="IPR039426">
    <property type="entry name" value="TonB-dep_rcpt-like"/>
</dbReference>
<dbReference type="PANTHER" id="PTHR30069:SF29">
    <property type="entry name" value="HEMOGLOBIN AND HEMOGLOBIN-HAPTOGLOBIN-BINDING PROTEIN 1-RELATED"/>
    <property type="match status" value="1"/>
</dbReference>
<feature type="domain" description="TonB-dependent receptor plug" evidence="10">
    <location>
        <begin position="52"/>
        <end position="151"/>
    </location>
</feature>
<evidence type="ECO:0000256" key="7">
    <source>
        <dbReference type="ARBA" id="ARBA00023237"/>
    </source>
</evidence>
<evidence type="ECO:0000256" key="3">
    <source>
        <dbReference type="ARBA" id="ARBA00022452"/>
    </source>
</evidence>
<dbReference type="RefSeq" id="WP_100990141.1">
    <property type="nucleotide sequence ID" value="NZ_CP025096.1"/>
</dbReference>
<keyword evidence="7 8" id="KW-0998">Cell outer membrane</keyword>
<keyword evidence="12" id="KW-1185">Reference proteome</keyword>
<evidence type="ECO:0000256" key="9">
    <source>
        <dbReference type="SAM" id="SignalP"/>
    </source>
</evidence>
<evidence type="ECO:0000256" key="8">
    <source>
        <dbReference type="PROSITE-ProRule" id="PRU01360"/>
    </source>
</evidence>
<dbReference type="SUPFAM" id="SSF56935">
    <property type="entry name" value="Porins"/>
    <property type="match status" value="1"/>
</dbReference>
<protein>
    <submittedName>
        <fullName evidence="11">TonB-dependent receptor</fullName>
    </submittedName>
</protein>
<evidence type="ECO:0000256" key="2">
    <source>
        <dbReference type="ARBA" id="ARBA00022448"/>
    </source>
</evidence>
<keyword evidence="5 9" id="KW-0732">Signal</keyword>
<dbReference type="PROSITE" id="PS52016">
    <property type="entry name" value="TONB_DEPENDENT_REC_3"/>
    <property type="match status" value="1"/>
</dbReference>
<dbReference type="GO" id="GO:0044718">
    <property type="term" value="P:siderophore transmembrane transport"/>
    <property type="evidence" value="ECO:0007669"/>
    <property type="project" value="TreeGrafter"/>
</dbReference>
<evidence type="ECO:0000313" key="11">
    <source>
        <dbReference type="EMBL" id="AUD04075.1"/>
    </source>
</evidence>
<dbReference type="Gene3D" id="2.40.170.20">
    <property type="entry name" value="TonB-dependent receptor, beta-barrel domain"/>
    <property type="match status" value="1"/>
</dbReference>
<accession>A0A2K8Z2J5</accession>
<evidence type="ECO:0000256" key="1">
    <source>
        <dbReference type="ARBA" id="ARBA00004571"/>
    </source>
</evidence>
<dbReference type="GO" id="GO:0015344">
    <property type="term" value="F:siderophore uptake transmembrane transporter activity"/>
    <property type="evidence" value="ECO:0007669"/>
    <property type="project" value="TreeGrafter"/>
</dbReference>
<gene>
    <name evidence="11" type="ORF">CWM47_20925</name>
</gene>
<keyword evidence="2 8" id="KW-0813">Transport</keyword>